<dbReference type="RefSeq" id="WP_004823321.1">
    <property type="nucleotide sequence ID" value="NZ_KB849456.1"/>
</dbReference>
<dbReference type="eggNOG" id="ENOG5031S76">
    <property type="taxonomic scope" value="Bacteria"/>
</dbReference>
<evidence type="ECO:0000313" key="2">
    <source>
        <dbReference type="Proteomes" id="UP000013148"/>
    </source>
</evidence>
<dbReference type="EMBL" id="APPJ01000014">
    <property type="protein sequence ID" value="ENV15525.1"/>
    <property type="molecule type" value="Genomic_DNA"/>
</dbReference>
<gene>
    <name evidence="1" type="ORF">F964_04251</name>
</gene>
<name>N8Y879_ACIGI</name>
<organism evidence="1 2">
    <name type="scientific">Acinetobacter guillouiae NIPH 991</name>
    <dbReference type="NCBI Taxonomy" id="1217656"/>
    <lineage>
        <taxon>Bacteria</taxon>
        <taxon>Pseudomonadati</taxon>
        <taxon>Pseudomonadota</taxon>
        <taxon>Gammaproteobacteria</taxon>
        <taxon>Moraxellales</taxon>
        <taxon>Moraxellaceae</taxon>
        <taxon>Acinetobacter</taxon>
    </lineage>
</organism>
<protein>
    <submittedName>
        <fullName evidence="1">Uncharacterized protein</fullName>
    </submittedName>
</protein>
<comment type="caution">
    <text evidence="1">The sequence shown here is derived from an EMBL/GenBank/DDBJ whole genome shotgun (WGS) entry which is preliminary data.</text>
</comment>
<sequence length="114" mass="13409">MNQKTNISQAHPQKLPVKTYDAGDLLDIYSLAECDMAWMNTSIEFLRRGINDLQSRVNSGELLSEHHFMSLIKHAEMYDYLSEERHRHYEQMAEQFKKEWEIAKGSKSEDKSND</sequence>
<accession>N8Y879</accession>
<proteinExistence type="predicted"/>
<reference evidence="1 2" key="1">
    <citation type="submission" date="2013-02" db="EMBL/GenBank/DDBJ databases">
        <title>The Genome Sequence of Acinetobacter guillouiae NIPH 991.</title>
        <authorList>
            <consortium name="The Broad Institute Genome Sequencing Platform"/>
            <consortium name="The Broad Institute Genome Sequencing Center for Infectious Disease"/>
            <person name="Cerqueira G."/>
            <person name="Feldgarden M."/>
            <person name="Courvalin P."/>
            <person name="Perichon B."/>
            <person name="Grillot-Courvalin C."/>
            <person name="Clermont D."/>
            <person name="Rocha E."/>
            <person name="Yoon E.-J."/>
            <person name="Nemec A."/>
            <person name="Walker B."/>
            <person name="Young S.K."/>
            <person name="Zeng Q."/>
            <person name="Gargeya S."/>
            <person name="Fitzgerald M."/>
            <person name="Haas B."/>
            <person name="Abouelleil A."/>
            <person name="Alvarado L."/>
            <person name="Arachchi H.M."/>
            <person name="Berlin A.M."/>
            <person name="Chapman S.B."/>
            <person name="Dewar J."/>
            <person name="Goldberg J."/>
            <person name="Griggs A."/>
            <person name="Gujja S."/>
            <person name="Hansen M."/>
            <person name="Howarth C."/>
            <person name="Imamovic A."/>
            <person name="Larimer J."/>
            <person name="McCowan C."/>
            <person name="Murphy C."/>
            <person name="Neiman D."/>
            <person name="Pearson M."/>
            <person name="Priest M."/>
            <person name="Roberts A."/>
            <person name="Saif S."/>
            <person name="Shea T."/>
            <person name="Sisk P."/>
            <person name="Sykes S."/>
            <person name="Wortman J."/>
            <person name="Nusbaum C."/>
            <person name="Birren B."/>
        </authorList>
    </citation>
    <scope>NUCLEOTIDE SEQUENCE [LARGE SCALE GENOMIC DNA]</scope>
    <source>
        <strain evidence="1 2">NIPH 991</strain>
    </source>
</reference>
<evidence type="ECO:0000313" key="1">
    <source>
        <dbReference type="EMBL" id="ENV15525.1"/>
    </source>
</evidence>
<dbReference type="PATRIC" id="fig|1217656.3.peg.4192"/>
<dbReference type="Proteomes" id="UP000013148">
    <property type="component" value="Unassembled WGS sequence"/>
</dbReference>
<dbReference type="HOGENOM" id="CLU_179772_0_0_6"/>
<dbReference type="AlphaFoldDB" id="N8Y879"/>
<keyword evidence="2" id="KW-1185">Reference proteome</keyword>